<protein>
    <submittedName>
        <fullName evidence="1">Uncharacterized protein</fullName>
    </submittedName>
</protein>
<accession>A0A433VUG8</accession>
<proteinExistence type="predicted"/>
<reference evidence="1" key="1">
    <citation type="submission" date="2018-12" db="EMBL/GenBank/DDBJ databases">
        <authorList>
            <person name="Will S."/>
            <person name="Neumann-Schaal M."/>
            <person name="Henke P."/>
        </authorList>
    </citation>
    <scope>NUCLEOTIDE SEQUENCE</scope>
    <source>
        <strain evidence="1">PCC 7102</strain>
    </source>
</reference>
<gene>
    <name evidence="1" type="ORF">DSM106972_002490</name>
</gene>
<reference evidence="1" key="2">
    <citation type="journal article" date="2019" name="Genome Biol. Evol.">
        <title>Day and night: Metabolic profiles and evolutionary relationships of six axenic non-marine cyanobacteria.</title>
        <authorList>
            <person name="Will S.E."/>
            <person name="Henke P."/>
            <person name="Boedeker C."/>
            <person name="Huang S."/>
            <person name="Brinkmann H."/>
            <person name="Rohde M."/>
            <person name="Jarek M."/>
            <person name="Friedl T."/>
            <person name="Seufert S."/>
            <person name="Schumacher M."/>
            <person name="Overmann J."/>
            <person name="Neumann-Schaal M."/>
            <person name="Petersen J."/>
        </authorList>
    </citation>
    <scope>NUCLEOTIDE SEQUENCE [LARGE SCALE GENOMIC DNA]</scope>
    <source>
        <strain evidence="1">PCC 7102</strain>
    </source>
</reference>
<dbReference type="EMBL" id="RSCL01000001">
    <property type="protein sequence ID" value="RUT09754.1"/>
    <property type="molecule type" value="Genomic_DNA"/>
</dbReference>
<name>A0A433VUG8_9CYAN</name>
<sequence length="198" mass="21655">MIIGSDVKTQYLTTANNMTSNSIKAEGEENRDYFQADDVIDWQVLGKALTSLPTTMLVKSRQGREVLVSIAAGHLLRIDQTSSEPLDFCIGDALLCTGHGNPGPMTIVFEQPIYGVNMRIQPDVVNDPDYSVSIEAFDRLDTSINKVKHSALSQKLDAGAIPLTLLDVKGRVKKLVISAKEQGIHIPFSINAMELKTV</sequence>
<evidence type="ECO:0000313" key="1">
    <source>
        <dbReference type="EMBL" id="RUT09754.1"/>
    </source>
</evidence>
<dbReference type="AlphaFoldDB" id="A0A433VUG8"/>
<evidence type="ECO:0000313" key="2">
    <source>
        <dbReference type="Proteomes" id="UP000271624"/>
    </source>
</evidence>
<keyword evidence="2" id="KW-1185">Reference proteome</keyword>
<organism evidence="1 2">
    <name type="scientific">Dulcicalothrix desertica PCC 7102</name>
    <dbReference type="NCBI Taxonomy" id="232991"/>
    <lineage>
        <taxon>Bacteria</taxon>
        <taxon>Bacillati</taxon>
        <taxon>Cyanobacteriota</taxon>
        <taxon>Cyanophyceae</taxon>
        <taxon>Nostocales</taxon>
        <taxon>Calotrichaceae</taxon>
        <taxon>Dulcicalothrix</taxon>
    </lineage>
</organism>
<dbReference type="Proteomes" id="UP000271624">
    <property type="component" value="Unassembled WGS sequence"/>
</dbReference>
<dbReference type="RefSeq" id="WP_127078091.1">
    <property type="nucleotide sequence ID" value="NZ_RSCL01000001.1"/>
</dbReference>
<comment type="caution">
    <text evidence="1">The sequence shown here is derived from an EMBL/GenBank/DDBJ whole genome shotgun (WGS) entry which is preliminary data.</text>
</comment>